<reference evidence="1 2" key="1">
    <citation type="journal article" date="2020" name="Fungal Divers.">
        <title>Resolving the Mortierellaceae phylogeny through synthesis of multi-gene phylogenetics and phylogenomics.</title>
        <authorList>
            <person name="Vandepol N."/>
            <person name="Liber J."/>
            <person name="Desiro A."/>
            <person name="Na H."/>
            <person name="Kennedy M."/>
            <person name="Barry K."/>
            <person name="Grigoriev I.V."/>
            <person name="Miller A.N."/>
            <person name="O'Donnell K."/>
            <person name="Stajich J.E."/>
            <person name="Bonito G."/>
        </authorList>
    </citation>
    <scope>NUCLEOTIDE SEQUENCE [LARGE SCALE GENOMIC DNA]</scope>
    <source>
        <strain evidence="1 2">AD045</strain>
    </source>
</reference>
<proteinExistence type="predicted"/>
<name>A0ABQ7K2D8_9FUNG</name>
<comment type="caution">
    <text evidence="1">The sequence shown here is derived from an EMBL/GenBank/DDBJ whole genome shotgun (WGS) entry which is preliminary data.</text>
</comment>
<gene>
    <name evidence="1" type="ORF">BGZ96_006913</name>
</gene>
<protein>
    <submittedName>
        <fullName evidence="1">Uncharacterized protein</fullName>
    </submittedName>
</protein>
<dbReference type="EMBL" id="JAAAIM010000340">
    <property type="protein sequence ID" value="KAG0289581.1"/>
    <property type="molecule type" value="Genomic_DNA"/>
</dbReference>
<keyword evidence="2" id="KW-1185">Reference proteome</keyword>
<dbReference type="Proteomes" id="UP001194696">
    <property type="component" value="Unassembled WGS sequence"/>
</dbReference>
<sequence length="117" mass="12924">MADQKQLIPESVRNNVVPAKISMPFVRYNSDFQIIFPSLRMRDHLALSASGIFSAATAVIGTVFEGGVMTVGPLCRFKLNHLLLTQVMDSEESIADGRFVAHFIGESTLPEYHGLRT</sequence>
<organism evidence="1 2">
    <name type="scientific">Linnemannia gamsii</name>
    <dbReference type="NCBI Taxonomy" id="64522"/>
    <lineage>
        <taxon>Eukaryota</taxon>
        <taxon>Fungi</taxon>
        <taxon>Fungi incertae sedis</taxon>
        <taxon>Mucoromycota</taxon>
        <taxon>Mortierellomycotina</taxon>
        <taxon>Mortierellomycetes</taxon>
        <taxon>Mortierellales</taxon>
        <taxon>Mortierellaceae</taxon>
        <taxon>Linnemannia</taxon>
    </lineage>
</organism>
<evidence type="ECO:0000313" key="1">
    <source>
        <dbReference type="EMBL" id="KAG0289581.1"/>
    </source>
</evidence>
<accession>A0ABQ7K2D8</accession>
<evidence type="ECO:0000313" key="2">
    <source>
        <dbReference type="Proteomes" id="UP001194696"/>
    </source>
</evidence>